<organism evidence="2 3">
    <name type="scientific">Dermacoccus barathri</name>
    <dbReference type="NCBI Taxonomy" id="322601"/>
    <lineage>
        <taxon>Bacteria</taxon>
        <taxon>Bacillati</taxon>
        <taxon>Actinomycetota</taxon>
        <taxon>Actinomycetes</taxon>
        <taxon>Micrococcales</taxon>
        <taxon>Dermacoccaceae</taxon>
        <taxon>Dermacoccus</taxon>
    </lineage>
</organism>
<dbReference type="SMART" id="SM00849">
    <property type="entry name" value="Lactamase_B"/>
    <property type="match status" value="1"/>
</dbReference>
<dbReference type="InterPro" id="IPR050114">
    <property type="entry name" value="UPF0173_UPF0282_UlaG_hydrolase"/>
</dbReference>
<evidence type="ECO:0000313" key="3">
    <source>
        <dbReference type="Proteomes" id="UP001501288"/>
    </source>
</evidence>
<dbReference type="EMBL" id="BAAANV010000004">
    <property type="protein sequence ID" value="GAA1531225.1"/>
    <property type="molecule type" value="Genomic_DNA"/>
</dbReference>
<dbReference type="Pfam" id="PF13483">
    <property type="entry name" value="Lactamase_B_3"/>
    <property type="match status" value="1"/>
</dbReference>
<dbReference type="Gene3D" id="3.60.15.10">
    <property type="entry name" value="Ribonuclease Z/Hydroxyacylglutathione hydrolase-like"/>
    <property type="match status" value="1"/>
</dbReference>
<comment type="caution">
    <text evidence="2">The sequence shown here is derived from an EMBL/GenBank/DDBJ whole genome shotgun (WGS) entry which is preliminary data.</text>
</comment>
<dbReference type="SUPFAM" id="SSF56281">
    <property type="entry name" value="Metallo-hydrolase/oxidoreductase"/>
    <property type="match status" value="1"/>
</dbReference>
<reference evidence="2 3" key="1">
    <citation type="journal article" date="2019" name="Int. J. Syst. Evol. Microbiol.">
        <title>The Global Catalogue of Microorganisms (GCM) 10K type strain sequencing project: providing services to taxonomists for standard genome sequencing and annotation.</title>
        <authorList>
            <consortium name="The Broad Institute Genomics Platform"/>
            <consortium name="The Broad Institute Genome Sequencing Center for Infectious Disease"/>
            <person name="Wu L."/>
            <person name="Ma J."/>
        </authorList>
    </citation>
    <scope>NUCLEOTIDE SEQUENCE [LARGE SCALE GENOMIC DNA]</scope>
    <source>
        <strain evidence="2 3">JCM 14588</strain>
    </source>
</reference>
<accession>A0ABN2B1R6</accession>
<dbReference type="InterPro" id="IPR001279">
    <property type="entry name" value="Metallo-B-lactamas"/>
</dbReference>
<protein>
    <submittedName>
        <fullName evidence="2">MBL fold hydrolase</fullName>
    </submittedName>
</protein>
<keyword evidence="3" id="KW-1185">Reference proteome</keyword>
<dbReference type="PANTHER" id="PTHR43546:SF3">
    <property type="entry name" value="UPF0173 METAL-DEPENDENT HYDROLASE MJ1163"/>
    <property type="match status" value="1"/>
</dbReference>
<dbReference type="Proteomes" id="UP001501288">
    <property type="component" value="Unassembled WGS sequence"/>
</dbReference>
<dbReference type="GO" id="GO:0016787">
    <property type="term" value="F:hydrolase activity"/>
    <property type="evidence" value="ECO:0007669"/>
    <property type="project" value="UniProtKB-KW"/>
</dbReference>
<proteinExistence type="predicted"/>
<evidence type="ECO:0000259" key="1">
    <source>
        <dbReference type="SMART" id="SM00849"/>
    </source>
</evidence>
<dbReference type="PANTHER" id="PTHR43546">
    <property type="entry name" value="UPF0173 METAL-DEPENDENT HYDROLASE MJ1163-RELATED"/>
    <property type="match status" value="1"/>
</dbReference>
<keyword evidence="2" id="KW-0378">Hydrolase</keyword>
<gene>
    <name evidence="2" type="ORF">GCM10009762_01920</name>
</gene>
<name>A0ABN2B1R6_9MICO</name>
<sequence length="224" mass="24238">MCAYREDMKLTHHGHSCIELSVADATVLFDPGTFSSFDDVAGLDAIVVTHQHPDHLDPDRLDALREANPDAAWFADPQTAEQLRDKGLDVTATKAGETFSVKGARFEGVGATHAEIHPYIERISNVGIVASGDGEPRLFHPGDSLEGRPENVDYLCLPLVAPWSAVRETIAFVRAVEPKHVIPIHDKVTADRARGIYLGHVRDYGLDGGVDVIEVPEGDSAGLS</sequence>
<feature type="domain" description="Metallo-beta-lactamase" evidence="1">
    <location>
        <begin position="14"/>
        <end position="185"/>
    </location>
</feature>
<dbReference type="InterPro" id="IPR036866">
    <property type="entry name" value="RibonucZ/Hydroxyglut_hydro"/>
</dbReference>
<evidence type="ECO:0000313" key="2">
    <source>
        <dbReference type="EMBL" id="GAA1531225.1"/>
    </source>
</evidence>